<dbReference type="InterPro" id="IPR043502">
    <property type="entry name" value="DNA/RNA_pol_sf"/>
</dbReference>
<dbReference type="PROSITE" id="PS50878">
    <property type="entry name" value="RT_POL"/>
    <property type="match status" value="1"/>
</dbReference>
<dbReference type="Pfam" id="PF00078">
    <property type="entry name" value="RVT_1"/>
    <property type="match status" value="1"/>
</dbReference>
<reference evidence="2 3" key="1">
    <citation type="journal article" date="2012" name="Science">
        <title>The Paleozoic origin of enzymatic lignin decomposition reconstructed from 31 fungal genomes.</title>
        <authorList>
            <person name="Floudas D."/>
            <person name="Binder M."/>
            <person name="Riley R."/>
            <person name="Barry K."/>
            <person name="Blanchette R.A."/>
            <person name="Henrissat B."/>
            <person name="Martinez A.T."/>
            <person name="Otillar R."/>
            <person name="Spatafora J.W."/>
            <person name="Yadav J.S."/>
            <person name="Aerts A."/>
            <person name="Benoit I."/>
            <person name="Boyd A."/>
            <person name="Carlson A."/>
            <person name="Copeland A."/>
            <person name="Coutinho P.M."/>
            <person name="de Vries R.P."/>
            <person name="Ferreira P."/>
            <person name="Findley K."/>
            <person name="Foster B."/>
            <person name="Gaskell J."/>
            <person name="Glotzer D."/>
            <person name="Gorecki P."/>
            <person name="Heitman J."/>
            <person name="Hesse C."/>
            <person name="Hori C."/>
            <person name="Igarashi K."/>
            <person name="Jurgens J.A."/>
            <person name="Kallen N."/>
            <person name="Kersten P."/>
            <person name="Kohler A."/>
            <person name="Kuees U."/>
            <person name="Kumar T.K.A."/>
            <person name="Kuo A."/>
            <person name="LaButti K."/>
            <person name="Larrondo L.F."/>
            <person name="Lindquist E."/>
            <person name="Ling A."/>
            <person name="Lombard V."/>
            <person name="Lucas S."/>
            <person name="Lundell T."/>
            <person name="Martin R."/>
            <person name="McLaughlin D.J."/>
            <person name="Morgenstern I."/>
            <person name="Morin E."/>
            <person name="Murat C."/>
            <person name="Nagy L.G."/>
            <person name="Nolan M."/>
            <person name="Ohm R.A."/>
            <person name="Patyshakuliyeva A."/>
            <person name="Rokas A."/>
            <person name="Ruiz-Duenas F.J."/>
            <person name="Sabat G."/>
            <person name="Salamov A."/>
            <person name="Samejima M."/>
            <person name="Schmutz J."/>
            <person name="Slot J.C."/>
            <person name="St John F."/>
            <person name="Stenlid J."/>
            <person name="Sun H."/>
            <person name="Sun S."/>
            <person name="Syed K."/>
            <person name="Tsang A."/>
            <person name="Wiebenga A."/>
            <person name="Young D."/>
            <person name="Pisabarro A."/>
            <person name="Eastwood D.C."/>
            <person name="Martin F."/>
            <person name="Cullen D."/>
            <person name="Grigoriev I.V."/>
            <person name="Hibbett D.S."/>
        </authorList>
    </citation>
    <scope>NUCLEOTIDE SEQUENCE [LARGE SCALE GENOMIC DNA]</scope>
    <source>
        <strain evidence="2 3">MD-104</strain>
    </source>
</reference>
<protein>
    <recommendedName>
        <fullName evidence="1">Reverse transcriptase domain-containing protein</fullName>
    </recommendedName>
</protein>
<dbReference type="SUPFAM" id="SSF56672">
    <property type="entry name" value="DNA/RNA polymerases"/>
    <property type="match status" value="1"/>
</dbReference>
<evidence type="ECO:0000313" key="2">
    <source>
        <dbReference type="EMBL" id="PCH36556.1"/>
    </source>
</evidence>
<name>A0A2H3J311_WOLCO</name>
<feature type="domain" description="Reverse transcriptase" evidence="1">
    <location>
        <begin position="178"/>
        <end position="459"/>
    </location>
</feature>
<sequence>MRPRKPSNRKHSYWWNDDCDHLAHSINHSTHPHQRHIIYKQLCYTTKTAKHTWATHIIEQQQHHNLWSLAKWPYQRRHKHTPPIHTPHGYATTINTKATIFANTYFPPQGPPSHTTLPYDPDPLPTCTYHPVTPHEITNALNHSSNSTAPGLTGTNWRLLKWFNQSCSTPYILSFINASIQLGYLPPSLRTGIIVMIPKQNKPDYTLPKSYRPITLIENLSKLIEKIIATRLLYDIRKHQLIPTTQYGGHNHSSPLDGGLTLVHDIHSIWKQGRVATFIALDISGFFNNINHERLQHQLYLLGFPIEITCWITSFIHNRTVQFRIDNELSDIHHTGNIGIPQGSPLSPVLSTIYTSPILHRLTSLYPDANLYSYVDDLSILAAGPTLEISTHRAEHTANLAWQTLHDIGLDIGHDKIDATHFYRTRKHHPIPHITITPPNSPPITVPPSQHLRWLGFYFDSHLTFKHHVYTMARRATTQAIALRMLTNTICGLNIYPARHLYTATILPILTYGAPLYYNAHRQQTLIRPITLAQNQSLRWLLGAFCTTPISSLETLSAILPIPIYLQRLNDTTAIRLRTLPTQSQPLQ</sequence>
<gene>
    <name evidence="2" type="ORF">WOLCODRAFT_82532</name>
</gene>
<dbReference type="AlphaFoldDB" id="A0A2H3J311"/>
<dbReference type="OrthoDB" id="412006at2759"/>
<evidence type="ECO:0000313" key="3">
    <source>
        <dbReference type="Proteomes" id="UP000218811"/>
    </source>
</evidence>
<dbReference type="PANTHER" id="PTHR33481">
    <property type="entry name" value="REVERSE TRANSCRIPTASE"/>
    <property type="match status" value="1"/>
</dbReference>
<dbReference type="CDD" id="cd01650">
    <property type="entry name" value="RT_nLTR_like"/>
    <property type="match status" value="1"/>
</dbReference>
<dbReference type="Proteomes" id="UP000218811">
    <property type="component" value="Unassembled WGS sequence"/>
</dbReference>
<dbReference type="STRING" id="742152.A0A2H3J311"/>
<keyword evidence="3" id="KW-1185">Reference proteome</keyword>
<dbReference type="EMBL" id="KB467887">
    <property type="protein sequence ID" value="PCH36556.1"/>
    <property type="molecule type" value="Genomic_DNA"/>
</dbReference>
<dbReference type="OMA" id="WIENANS"/>
<proteinExistence type="predicted"/>
<dbReference type="InterPro" id="IPR000477">
    <property type="entry name" value="RT_dom"/>
</dbReference>
<organism evidence="2 3">
    <name type="scientific">Wolfiporia cocos (strain MD-104)</name>
    <name type="common">Brown rot fungus</name>
    <dbReference type="NCBI Taxonomy" id="742152"/>
    <lineage>
        <taxon>Eukaryota</taxon>
        <taxon>Fungi</taxon>
        <taxon>Dikarya</taxon>
        <taxon>Basidiomycota</taxon>
        <taxon>Agaricomycotina</taxon>
        <taxon>Agaricomycetes</taxon>
        <taxon>Polyporales</taxon>
        <taxon>Phaeolaceae</taxon>
        <taxon>Wolfiporia</taxon>
    </lineage>
</organism>
<evidence type="ECO:0000259" key="1">
    <source>
        <dbReference type="PROSITE" id="PS50878"/>
    </source>
</evidence>
<accession>A0A2H3J311</accession>
<dbReference type="PANTHER" id="PTHR33481:SF1">
    <property type="entry name" value="ENDONUCLEASE_EXONUCLEASE_PHOSPHATASE DOMAIN-CONTAINING PROTEIN-RELATED"/>
    <property type="match status" value="1"/>
</dbReference>